<evidence type="ECO:0000313" key="3">
    <source>
        <dbReference type="Proteomes" id="UP001590951"/>
    </source>
</evidence>
<feature type="domain" description="Protein kinase" evidence="1">
    <location>
        <begin position="1"/>
        <end position="113"/>
    </location>
</feature>
<evidence type="ECO:0000313" key="2">
    <source>
        <dbReference type="EMBL" id="KAL2053298.1"/>
    </source>
</evidence>
<evidence type="ECO:0000259" key="1">
    <source>
        <dbReference type="PROSITE" id="PS50011"/>
    </source>
</evidence>
<dbReference type="EMBL" id="JBHFEH010000021">
    <property type="protein sequence ID" value="KAL2053298.1"/>
    <property type="molecule type" value="Genomic_DNA"/>
</dbReference>
<protein>
    <recommendedName>
        <fullName evidence="1">Protein kinase domain-containing protein</fullName>
    </recommendedName>
</protein>
<keyword evidence="3" id="KW-1185">Reference proteome</keyword>
<dbReference type="InterPro" id="IPR000719">
    <property type="entry name" value="Prot_kinase_dom"/>
</dbReference>
<dbReference type="PROSITE" id="PS50011">
    <property type="entry name" value="PROTEIN_KINASE_DOM"/>
    <property type="match status" value="1"/>
</dbReference>
<proteinExistence type="predicted"/>
<sequence>MGQSQIGRPGLVYRRLAPATQRAVKVLRRMSLQFQTIEYNRELEPLAKFDKLQTRQEEATVNFFRWWEVKHNVYLAMEYFELSEISRYVTEGCILEQDTKYIAMDLLQALVTM</sequence>
<dbReference type="Proteomes" id="UP001590951">
    <property type="component" value="Unassembled WGS sequence"/>
</dbReference>
<dbReference type="SUPFAM" id="SSF56112">
    <property type="entry name" value="Protein kinase-like (PK-like)"/>
    <property type="match status" value="1"/>
</dbReference>
<name>A0ABR4B794_9LECA</name>
<organism evidence="2 3">
    <name type="scientific">Lepraria finkii</name>
    <dbReference type="NCBI Taxonomy" id="1340010"/>
    <lineage>
        <taxon>Eukaryota</taxon>
        <taxon>Fungi</taxon>
        <taxon>Dikarya</taxon>
        <taxon>Ascomycota</taxon>
        <taxon>Pezizomycotina</taxon>
        <taxon>Lecanoromycetes</taxon>
        <taxon>OSLEUM clade</taxon>
        <taxon>Lecanoromycetidae</taxon>
        <taxon>Lecanorales</taxon>
        <taxon>Lecanorineae</taxon>
        <taxon>Stereocaulaceae</taxon>
        <taxon>Lepraria</taxon>
    </lineage>
</organism>
<dbReference type="Gene3D" id="1.10.510.10">
    <property type="entry name" value="Transferase(Phosphotransferase) domain 1"/>
    <property type="match status" value="1"/>
</dbReference>
<reference evidence="2 3" key="1">
    <citation type="submission" date="2024-09" db="EMBL/GenBank/DDBJ databases">
        <title>Rethinking Asexuality: The Enigmatic Case of Functional Sexual Genes in Lepraria (Stereocaulaceae).</title>
        <authorList>
            <person name="Doellman M."/>
            <person name="Sun Y."/>
            <person name="Barcenas-Pena A."/>
            <person name="Lumbsch H.T."/>
            <person name="Grewe F."/>
        </authorList>
    </citation>
    <scope>NUCLEOTIDE SEQUENCE [LARGE SCALE GENOMIC DNA]</scope>
    <source>
        <strain evidence="2 3">Grewe 0041</strain>
    </source>
</reference>
<comment type="caution">
    <text evidence="2">The sequence shown here is derived from an EMBL/GenBank/DDBJ whole genome shotgun (WGS) entry which is preliminary data.</text>
</comment>
<dbReference type="InterPro" id="IPR011009">
    <property type="entry name" value="Kinase-like_dom_sf"/>
</dbReference>
<accession>A0ABR4B794</accession>
<gene>
    <name evidence="2" type="ORF">ABVK25_006291</name>
</gene>